<dbReference type="GO" id="GO:0042158">
    <property type="term" value="P:lipoprotein biosynthetic process"/>
    <property type="evidence" value="ECO:0007669"/>
    <property type="project" value="UniProtKB-UniRule"/>
</dbReference>
<evidence type="ECO:0000256" key="7">
    <source>
        <dbReference type="ARBA" id="ARBA00023136"/>
    </source>
</evidence>
<dbReference type="Gene3D" id="3.60.110.10">
    <property type="entry name" value="Carbon-nitrogen hydrolase"/>
    <property type="match status" value="1"/>
</dbReference>
<dbReference type="InterPro" id="IPR045378">
    <property type="entry name" value="LNT_N"/>
</dbReference>
<comment type="catalytic activity">
    <reaction evidence="9">
        <text>N-terminal S-1,2-diacyl-sn-glyceryl-L-cysteinyl-[lipoprotein] + a glycerophospholipid = N-acyl-S-1,2-diacyl-sn-glyceryl-L-cysteinyl-[lipoprotein] + a 2-acyl-sn-glycero-3-phospholipid + H(+)</text>
        <dbReference type="Rhea" id="RHEA:48228"/>
        <dbReference type="Rhea" id="RHEA-COMP:14681"/>
        <dbReference type="Rhea" id="RHEA-COMP:14684"/>
        <dbReference type="ChEBI" id="CHEBI:15378"/>
        <dbReference type="ChEBI" id="CHEBI:136912"/>
        <dbReference type="ChEBI" id="CHEBI:140656"/>
        <dbReference type="ChEBI" id="CHEBI:140657"/>
        <dbReference type="ChEBI" id="CHEBI:140660"/>
        <dbReference type="EC" id="2.3.1.269"/>
    </reaction>
</comment>
<dbReference type="EC" id="2.3.1.269" evidence="9"/>
<organism evidence="11 12">
    <name type="scientific">Leisingera methylohalidivorans DSM 14336</name>
    <dbReference type="NCBI Taxonomy" id="999552"/>
    <lineage>
        <taxon>Bacteria</taxon>
        <taxon>Pseudomonadati</taxon>
        <taxon>Pseudomonadota</taxon>
        <taxon>Alphaproteobacteria</taxon>
        <taxon>Rhodobacterales</taxon>
        <taxon>Roseobacteraceae</taxon>
        <taxon>Leisingera</taxon>
    </lineage>
</organism>
<evidence type="ECO:0000259" key="10">
    <source>
        <dbReference type="PROSITE" id="PS50263"/>
    </source>
</evidence>
<dbReference type="Pfam" id="PF00795">
    <property type="entry name" value="CN_hydrolase"/>
    <property type="match status" value="1"/>
</dbReference>
<comment type="subcellular location">
    <subcellularLocation>
        <location evidence="1 9">Cell membrane</location>
        <topology evidence="1 9">Multi-pass membrane protein</topology>
    </subcellularLocation>
</comment>
<evidence type="ECO:0000256" key="6">
    <source>
        <dbReference type="ARBA" id="ARBA00022989"/>
    </source>
</evidence>
<evidence type="ECO:0000256" key="8">
    <source>
        <dbReference type="ARBA" id="ARBA00023315"/>
    </source>
</evidence>
<comment type="pathway">
    <text evidence="9">Protein modification; lipoprotein biosynthesis (N-acyl transfer).</text>
</comment>
<comment type="function">
    <text evidence="9">Catalyzes the phospholipid dependent N-acylation of the N-terminal cysteine of apolipoprotein, the last step in lipoprotein maturation.</text>
</comment>
<dbReference type="SUPFAM" id="SSF56317">
    <property type="entry name" value="Carbon-nitrogen hydrolase"/>
    <property type="match status" value="1"/>
</dbReference>
<keyword evidence="6 9" id="KW-1133">Transmembrane helix</keyword>
<evidence type="ECO:0000256" key="3">
    <source>
        <dbReference type="ARBA" id="ARBA00022475"/>
    </source>
</evidence>
<keyword evidence="7 9" id="KW-0472">Membrane</keyword>
<feature type="domain" description="CN hydrolase" evidence="10">
    <location>
        <begin position="224"/>
        <end position="461"/>
    </location>
</feature>
<dbReference type="InterPro" id="IPR003010">
    <property type="entry name" value="C-N_Hydrolase"/>
</dbReference>
<keyword evidence="3 9" id="KW-1003">Cell membrane</keyword>
<comment type="similarity">
    <text evidence="2 9">Belongs to the CN hydrolase family. Apolipoprotein N-acyltransferase subfamily.</text>
</comment>
<protein>
    <recommendedName>
        <fullName evidence="9">Apolipoprotein N-acyltransferase</fullName>
        <shortName evidence="9">ALP N-acyltransferase</shortName>
        <ecNumber evidence="9">2.3.1.269</ecNumber>
    </recommendedName>
</protein>
<evidence type="ECO:0000256" key="9">
    <source>
        <dbReference type="HAMAP-Rule" id="MF_01148"/>
    </source>
</evidence>
<evidence type="ECO:0000256" key="4">
    <source>
        <dbReference type="ARBA" id="ARBA00022679"/>
    </source>
</evidence>
<keyword evidence="8 9" id="KW-0012">Acyltransferase</keyword>
<feature type="transmembrane region" description="Helical" evidence="9">
    <location>
        <begin position="92"/>
        <end position="117"/>
    </location>
</feature>
<dbReference type="PATRIC" id="fig|999552.6.peg.3116"/>
<dbReference type="Pfam" id="PF20154">
    <property type="entry name" value="LNT_N"/>
    <property type="match status" value="1"/>
</dbReference>
<dbReference type="InterPro" id="IPR004563">
    <property type="entry name" value="Apolipo_AcylTrfase"/>
</dbReference>
<feature type="transmembrane region" description="Helical" evidence="9">
    <location>
        <begin position="138"/>
        <end position="157"/>
    </location>
</feature>
<evidence type="ECO:0000256" key="1">
    <source>
        <dbReference type="ARBA" id="ARBA00004651"/>
    </source>
</evidence>
<dbReference type="PROSITE" id="PS50263">
    <property type="entry name" value="CN_HYDROLASE"/>
    <property type="match status" value="1"/>
</dbReference>
<sequence>MTAGLRLAVRQLRPARAGLAFGGGALASLALAPWSFWIGLPLALGAAGWLALQAATARTAMLAGWLFGLGYFAFGLSWILEPFQIDPERHAWMAPFALIFLAGGLALFWGAAFGLAVRFSTGVWRIPMLAAAWSLAELGRAYLLTGFPWAAFGQFWIDTPAVNLLPWTGPQGLALLTLAAFLPLALLRQAPAAALAPLGLAAAAVFAVPAPPQANSTGKTVRIVQPNAPQGLKWHPDHRWEFVRRAVAFSAGTPRPDLIVWPETAVPQLLNYADDTLRIISENAAGVPVLLGIQREEAGAFYNSAVLLDADGQPAAAYDKAHLVPFGEYVPFGDVMARFGIYGFASRAGAGYAAGPGPQVMDLPIGSALPLICYEAVFPQDVSAADTRPDVLVQLTNDAWFGTRSGPYQHLVQARMRALEQGLPMIRAANTGVSAMIAPDGAMLDSLPLGQAGYIDAELPAPLPPTLYSRTGDWPVFLLCLFSALAGFFCSRTLAPQS</sequence>
<dbReference type="PANTHER" id="PTHR38686:SF1">
    <property type="entry name" value="APOLIPOPROTEIN N-ACYLTRANSFERASE"/>
    <property type="match status" value="1"/>
</dbReference>
<keyword evidence="11" id="KW-0449">Lipoprotein</keyword>
<feature type="transmembrane region" description="Helical" evidence="9">
    <location>
        <begin position="169"/>
        <end position="187"/>
    </location>
</feature>
<dbReference type="Proteomes" id="UP000018780">
    <property type="component" value="Chromosome"/>
</dbReference>
<accession>V9VW54</accession>
<dbReference type="GO" id="GO:0005886">
    <property type="term" value="C:plasma membrane"/>
    <property type="evidence" value="ECO:0007669"/>
    <property type="project" value="UniProtKB-SubCell"/>
</dbReference>
<dbReference type="UniPathway" id="UPA00666"/>
<evidence type="ECO:0000256" key="2">
    <source>
        <dbReference type="ARBA" id="ARBA00010065"/>
    </source>
</evidence>
<feature type="transmembrane region" description="Helical" evidence="9">
    <location>
        <begin position="34"/>
        <end position="52"/>
    </location>
</feature>
<dbReference type="HOGENOM" id="CLU_019563_3_1_5"/>
<dbReference type="GO" id="GO:0016410">
    <property type="term" value="F:N-acyltransferase activity"/>
    <property type="evidence" value="ECO:0007669"/>
    <property type="project" value="UniProtKB-UniRule"/>
</dbReference>
<dbReference type="AlphaFoldDB" id="V9VW54"/>
<dbReference type="NCBIfam" id="TIGR00546">
    <property type="entry name" value="lnt"/>
    <property type="match status" value="1"/>
</dbReference>
<dbReference type="STRING" id="999552.METH_15565"/>
<keyword evidence="5 9" id="KW-0812">Transmembrane</keyword>
<gene>
    <name evidence="9" type="primary">lnt</name>
    <name evidence="11" type="ORF">METH_15565</name>
</gene>
<dbReference type="PANTHER" id="PTHR38686">
    <property type="entry name" value="APOLIPOPROTEIN N-ACYLTRANSFERASE"/>
    <property type="match status" value="1"/>
</dbReference>
<proteinExistence type="inferred from homology"/>
<dbReference type="HAMAP" id="MF_01148">
    <property type="entry name" value="Lnt"/>
    <property type="match status" value="1"/>
</dbReference>
<reference evidence="11 12" key="1">
    <citation type="submission" date="2013-09" db="EMBL/GenBank/DDBJ databases">
        <authorList>
            <consortium name="DOE Joint Genome Institute"/>
            <person name="Klenk H.-P."/>
            <person name="Huntemann M."/>
            <person name="Han J."/>
            <person name="Chen A."/>
            <person name="Kyrpides N."/>
            <person name="Mavromatis K."/>
            <person name="Markowitz V."/>
            <person name="Palaniappan K."/>
            <person name="Ivanova N."/>
            <person name="Schaumberg A."/>
            <person name="Pati A."/>
            <person name="Liolios K."/>
            <person name="Nordberg H.P."/>
            <person name="Cantor M.N."/>
            <person name="Hua S.X."/>
            <person name="Woyke T."/>
        </authorList>
    </citation>
    <scope>NUCLEOTIDE SEQUENCE [LARGE SCALE GENOMIC DNA]</scope>
    <source>
        <strain evidence="11 12">DSM 14336</strain>
    </source>
</reference>
<dbReference type="EMBL" id="CP006773">
    <property type="protein sequence ID" value="AHD01914.1"/>
    <property type="molecule type" value="Genomic_DNA"/>
</dbReference>
<feature type="transmembrane region" description="Helical" evidence="9">
    <location>
        <begin position="59"/>
        <end position="80"/>
    </location>
</feature>
<dbReference type="KEGG" id="lmd:METH_15565"/>
<dbReference type="CDD" id="cd07571">
    <property type="entry name" value="ALP_N-acyl_transferase"/>
    <property type="match status" value="1"/>
</dbReference>
<evidence type="ECO:0000313" key="12">
    <source>
        <dbReference type="Proteomes" id="UP000018780"/>
    </source>
</evidence>
<keyword evidence="4 9" id="KW-0808">Transferase</keyword>
<feature type="transmembrane region" description="Helical" evidence="9">
    <location>
        <begin position="194"/>
        <end position="212"/>
    </location>
</feature>
<evidence type="ECO:0000256" key="5">
    <source>
        <dbReference type="ARBA" id="ARBA00022692"/>
    </source>
</evidence>
<dbReference type="InterPro" id="IPR036526">
    <property type="entry name" value="C-N_Hydrolase_sf"/>
</dbReference>
<keyword evidence="12" id="KW-1185">Reference proteome</keyword>
<name>V9VW54_9RHOB</name>
<evidence type="ECO:0000313" key="11">
    <source>
        <dbReference type="EMBL" id="AHD01914.1"/>
    </source>
</evidence>